<dbReference type="PRINTS" id="PR00081">
    <property type="entry name" value="GDHRDH"/>
</dbReference>
<dbReference type="Pfam" id="PF00106">
    <property type="entry name" value="adh_short"/>
    <property type="match status" value="1"/>
</dbReference>
<reference evidence="5" key="2">
    <citation type="submission" date="2016-04" db="EMBL/GenBank/DDBJ databases">
        <title>Complete Genome and Plasmid Sequences for Rhodococcus fascians D188 and Draft Sequences for Rhodococcus spp. Isolates PBTS 1 and PBTS 2.</title>
        <authorList>
            <person name="Stamer R."/>
            <person name="Vereecke D."/>
            <person name="Zhang Y."/>
            <person name="Schilkey F."/>
            <person name="Devitt N."/>
            <person name="Randall J."/>
        </authorList>
    </citation>
    <scope>NUCLEOTIDE SEQUENCE [LARGE SCALE GENOMIC DNA]</scope>
    <source>
        <strain evidence="5">PBTS2</strain>
    </source>
</reference>
<dbReference type="Proteomes" id="UP000076038">
    <property type="component" value="Chromosome"/>
</dbReference>
<dbReference type="CDD" id="cd05233">
    <property type="entry name" value="SDR_c"/>
    <property type="match status" value="1"/>
</dbReference>
<dbReference type="AlphaFoldDB" id="A0A143QKT7"/>
<organism evidence="4 5">
    <name type="scientific">Rhodococcoides fascians</name>
    <name type="common">Rhodococcus fascians</name>
    <dbReference type="NCBI Taxonomy" id="1828"/>
    <lineage>
        <taxon>Bacteria</taxon>
        <taxon>Bacillati</taxon>
        <taxon>Actinomycetota</taxon>
        <taxon>Actinomycetes</taxon>
        <taxon>Mycobacteriales</taxon>
        <taxon>Nocardiaceae</taxon>
        <taxon>Rhodococcoides</taxon>
    </lineage>
</organism>
<dbReference type="PANTHER" id="PTHR43391:SF12">
    <property type="entry name" value="OXIDOREDUCTASE EPHD-RELATED"/>
    <property type="match status" value="1"/>
</dbReference>
<dbReference type="InterPro" id="IPR036291">
    <property type="entry name" value="NAD(P)-bd_dom_sf"/>
</dbReference>
<comment type="similarity">
    <text evidence="1 3">Belongs to the short-chain dehydrogenases/reductases (SDR) family.</text>
</comment>
<dbReference type="PRINTS" id="PR00080">
    <property type="entry name" value="SDRFAMILY"/>
</dbReference>
<dbReference type="KEGG" id="rhs:A3Q41_02262"/>
<dbReference type="EC" id="1.-.-.-" evidence="4"/>
<dbReference type="InterPro" id="IPR002347">
    <property type="entry name" value="SDR_fam"/>
</dbReference>
<dbReference type="GO" id="GO:0016491">
    <property type="term" value="F:oxidoreductase activity"/>
    <property type="evidence" value="ECO:0007669"/>
    <property type="project" value="UniProtKB-KW"/>
</dbReference>
<dbReference type="EMBL" id="CP015220">
    <property type="protein sequence ID" value="AMY23564.1"/>
    <property type="molecule type" value="Genomic_DNA"/>
</dbReference>
<dbReference type="InterPro" id="IPR020904">
    <property type="entry name" value="Sc_DH/Rdtase_CS"/>
</dbReference>
<dbReference type="SUPFAM" id="SSF51735">
    <property type="entry name" value="NAD(P)-binding Rossmann-fold domains"/>
    <property type="match status" value="1"/>
</dbReference>
<dbReference type="PANTHER" id="PTHR43391">
    <property type="entry name" value="RETINOL DEHYDROGENASE-RELATED"/>
    <property type="match status" value="1"/>
</dbReference>
<name>A0A143QKT7_RHOFA</name>
<dbReference type="Gene3D" id="3.40.50.720">
    <property type="entry name" value="NAD(P)-binding Rossmann-like Domain"/>
    <property type="match status" value="1"/>
</dbReference>
<protein>
    <submittedName>
        <fullName evidence="4">Putative oxidoreductase EphD</fullName>
        <ecNumber evidence="4">1.-.-.-</ecNumber>
    </submittedName>
</protein>
<gene>
    <name evidence="4" type="primary">ephD_7</name>
    <name evidence="4" type="ORF">A3Q41_02262</name>
</gene>
<evidence type="ECO:0000256" key="3">
    <source>
        <dbReference type="RuleBase" id="RU000363"/>
    </source>
</evidence>
<dbReference type="PROSITE" id="PS00061">
    <property type="entry name" value="ADH_SHORT"/>
    <property type="match status" value="1"/>
</dbReference>
<sequence length="294" mass="30851">MSMKSKTGRPSYGSRAVVTGAGSGIGRAFALELARRGGVVMCADISLPRAQETVAMVQALGAIGFAVECDVSIRESVEELALRASIEFDGPTTVLINNAGVGIGGKPVGNIGFEDWNWALGINLWGVIHGCEVFTPGLRAAGEGGIINVASAAGFAAAPLMGPYNVGKAAVMSLSETMAAEFSGTGVRVSVLCPTFVKTNVAVDGRITASSSRLAEFAMRWTGRSPDKIAARTLDAFDKGRLYVVPQFDAKAVWRFKRLLPAVYVRFLGLLNRVMPADQDTAKNESLTTTTTGA</sequence>
<reference evidence="4 5" key="1">
    <citation type="journal article" date="2016" name="Genome Announc.">
        <title>Complete Genome and Plasmid Sequences for Rhodococcus fascians D188 and Draft Sequences for Rhodococcus Isolates PBTS 1 and PBTS 2.</title>
        <authorList>
            <person name="Stamler R.A."/>
            <person name="Vereecke D."/>
            <person name="Zhang Y."/>
            <person name="Schilkey F."/>
            <person name="Devitt N."/>
            <person name="Randall J.J."/>
        </authorList>
    </citation>
    <scope>NUCLEOTIDE SEQUENCE [LARGE SCALE GENOMIC DNA]</scope>
    <source>
        <strain evidence="4 5">PBTS2</strain>
    </source>
</reference>
<keyword evidence="5" id="KW-1185">Reference proteome</keyword>
<keyword evidence="2 4" id="KW-0560">Oxidoreductase</keyword>
<accession>A0A143QKT7</accession>
<evidence type="ECO:0000256" key="2">
    <source>
        <dbReference type="ARBA" id="ARBA00023002"/>
    </source>
</evidence>
<dbReference type="PATRIC" id="fig|1653479.3.peg.2291"/>
<proteinExistence type="inferred from homology"/>
<evidence type="ECO:0000256" key="1">
    <source>
        <dbReference type="ARBA" id="ARBA00006484"/>
    </source>
</evidence>
<evidence type="ECO:0000313" key="4">
    <source>
        <dbReference type="EMBL" id="AMY23564.1"/>
    </source>
</evidence>
<evidence type="ECO:0000313" key="5">
    <source>
        <dbReference type="Proteomes" id="UP000076038"/>
    </source>
</evidence>